<dbReference type="PANTHER" id="PTHR43808:SF31">
    <property type="entry name" value="N-ACETYL-L-CITRULLINE DEACETYLASE"/>
    <property type="match status" value="1"/>
</dbReference>
<dbReference type="InterPro" id="IPR036264">
    <property type="entry name" value="Bact_exopeptidase_dim_dom"/>
</dbReference>
<comment type="pathway">
    <text evidence="2 16">Amino-acid biosynthesis; L-lysine biosynthesis via DAP pathway; LL-2,6-diaminopimelate from (S)-tetrahydrodipicolinate (succinylase route): step 3/3.</text>
</comment>
<keyword evidence="19" id="KW-1185">Reference proteome</keyword>
<dbReference type="SUPFAM" id="SSF55031">
    <property type="entry name" value="Bacterial exopeptidase dimerisation domain"/>
    <property type="match status" value="1"/>
</dbReference>
<evidence type="ECO:0000256" key="14">
    <source>
        <dbReference type="ARBA" id="ARBA00031891"/>
    </source>
</evidence>
<sequence length="375" mass="41758">MLCPIVELTKQLIRCPSISPHDAGCQDLIIARLESIGFCIERIDINDTKNFWATRRGGEKLVFAGHTDVVPPGDLNSWHHFPFEPFIYRDMLFGRGTADMKGALAAMVVAAERFVKIYPNHKGCLAFLITSDEEATASNGTVKVIERLIARNERLDYCLIGEPTSDEIIGDVVKNGRRGSMNASLIIHGIQGHVAYPNLANNPIHSGVKILNKLINMVWDKGNDFFPPTIMQITNVKAGDGSNNIIPGDFIIKFNIRFSTESSYSTIRKRIELLLSSSQLDYSIEWELAAKPFLTANGRLIDTVINTVLHYNKIKPKLLTTGGTSDGRFIACTGAQIVELGSVNHTIHKINEFVRISDLQILSKMYQFIMEQLIA</sequence>
<dbReference type="GO" id="GO:0006526">
    <property type="term" value="P:L-arginine biosynthetic process"/>
    <property type="evidence" value="ECO:0007669"/>
    <property type="project" value="TreeGrafter"/>
</dbReference>
<evidence type="ECO:0000256" key="3">
    <source>
        <dbReference type="ARBA" id="ARBA00006746"/>
    </source>
</evidence>
<dbReference type="UniPathway" id="UPA00034">
    <property type="reaction ID" value="UER00021"/>
</dbReference>
<dbReference type="AlphaFoldDB" id="A0A2P5SWK2"/>
<dbReference type="Proteomes" id="UP000296144">
    <property type="component" value="Unassembled WGS sequence"/>
</dbReference>
<evidence type="ECO:0000256" key="4">
    <source>
        <dbReference type="ARBA" id="ARBA00011738"/>
    </source>
</evidence>
<evidence type="ECO:0000256" key="7">
    <source>
        <dbReference type="ARBA" id="ARBA00022605"/>
    </source>
</evidence>
<dbReference type="GO" id="GO:0009014">
    <property type="term" value="F:succinyl-diaminopimelate desuccinylase activity"/>
    <property type="evidence" value="ECO:0007669"/>
    <property type="project" value="UniProtKB-UniRule"/>
</dbReference>
<dbReference type="EC" id="3.5.1.18" evidence="5 16"/>
<dbReference type="NCBIfam" id="NF009557">
    <property type="entry name" value="PRK13009.1"/>
    <property type="match status" value="1"/>
</dbReference>
<dbReference type="PANTHER" id="PTHR43808">
    <property type="entry name" value="ACETYLORNITHINE DEACETYLASE"/>
    <property type="match status" value="1"/>
</dbReference>
<feature type="active site" description="Proton acceptor" evidence="16">
    <location>
        <position position="133"/>
    </location>
</feature>
<dbReference type="NCBIfam" id="TIGR01246">
    <property type="entry name" value="dapE_proteo"/>
    <property type="match status" value="1"/>
</dbReference>
<dbReference type="InterPro" id="IPR002933">
    <property type="entry name" value="Peptidase_M20"/>
</dbReference>
<evidence type="ECO:0000256" key="15">
    <source>
        <dbReference type="ARBA" id="ARBA00051301"/>
    </source>
</evidence>
<accession>A0A2P5SWK2</accession>
<dbReference type="GO" id="GO:0008270">
    <property type="term" value="F:zinc ion binding"/>
    <property type="evidence" value="ECO:0007669"/>
    <property type="project" value="UniProtKB-UniRule"/>
</dbReference>
<keyword evidence="11 16" id="KW-0220">Diaminopimelate biosynthesis</keyword>
<comment type="caution">
    <text evidence="18">The sequence shown here is derived from an EMBL/GenBank/DDBJ whole genome shotgun (WGS) entry which is preliminary data.</text>
</comment>
<dbReference type="PROSITE" id="PS00759">
    <property type="entry name" value="ARGE_DAPE_CPG2_2"/>
    <property type="match status" value="1"/>
</dbReference>
<dbReference type="GO" id="GO:0009089">
    <property type="term" value="P:lysine biosynthetic process via diaminopimelate"/>
    <property type="evidence" value="ECO:0007669"/>
    <property type="project" value="UniProtKB-UniRule"/>
</dbReference>
<evidence type="ECO:0000313" key="18">
    <source>
        <dbReference type="EMBL" id="PPI86693.1"/>
    </source>
</evidence>
<dbReference type="Pfam" id="PF07687">
    <property type="entry name" value="M20_dimer"/>
    <property type="match status" value="1"/>
</dbReference>
<comment type="cofactor">
    <cofactor evidence="1">
        <name>Co(2+)</name>
        <dbReference type="ChEBI" id="CHEBI:48828"/>
    </cofactor>
</comment>
<comment type="subunit">
    <text evidence="4 16">Homodimer.</text>
</comment>
<gene>
    <name evidence="16 18" type="primary">dapE</name>
    <name evidence="18" type="ORF">CRV10_00300</name>
</gene>
<evidence type="ECO:0000256" key="6">
    <source>
        <dbReference type="ARBA" id="ARBA00022391"/>
    </source>
</evidence>
<comment type="function">
    <text evidence="16">Catalyzes the hydrolysis of N-succinyl-L,L-diaminopimelic acid (SDAP), forming succinate and LL-2,6-diaminopimelate (DAP), an intermediate involved in the bacterial biosynthesis of lysine and meso-diaminopimelic acid, an essential component of bacterial cell walls.</text>
</comment>
<comment type="catalytic activity">
    <reaction evidence="15 16">
        <text>N-succinyl-(2S,6S)-2,6-diaminopimelate + H2O = (2S,6S)-2,6-diaminopimelate + succinate</text>
        <dbReference type="Rhea" id="RHEA:22608"/>
        <dbReference type="ChEBI" id="CHEBI:15377"/>
        <dbReference type="ChEBI" id="CHEBI:30031"/>
        <dbReference type="ChEBI" id="CHEBI:57609"/>
        <dbReference type="ChEBI" id="CHEBI:58087"/>
        <dbReference type="EC" id="3.5.1.18"/>
    </reaction>
</comment>
<protein>
    <recommendedName>
        <fullName evidence="6 16">Succinyl-diaminopimelate desuccinylase</fullName>
        <shortName evidence="16">SDAP desuccinylase</shortName>
        <ecNumber evidence="5 16">3.5.1.18</ecNumber>
    </recommendedName>
    <alternativeName>
        <fullName evidence="14 16">N-succinyl-LL-2,6-diaminoheptanedioate amidohydrolase</fullName>
    </alternativeName>
</protein>
<evidence type="ECO:0000256" key="1">
    <source>
        <dbReference type="ARBA" id="ARBA00001941"/>
    </source>
</evidence>
<keyword evidence="13 16" id="KW-0170">Cobalt</keyword>
<dbReference type="Gene3D" id="3.40.630.10">
    <property type="entry name" value="Zn peptidases"/>
    <property type="match status" value="2"/>
</dbReference>
<evidence type="ECO:0000313" key="19">
    <source>
        <dbReference type="Proteomes" id="UP000296144"/>
    </source>
</evidence>
<dbReference type="HAMAP" id="MF_01690">
    <property type="entry name" value="DapE"/>
    <property type="match status" value="1"/>
</dbReference>
<dbReference type="EMBL" id="PDKU01000001">
    <property type="protein sequence ID" value="PPI86693.1"/>
    <property type="molecule type" value="Genomic_DNA"/>
</dbReference>
<feature type="binding site" evidence="16">
    <location>
        <position position="348"/>
    </location>
    <ligand>
        <name>Zn(2+)</name>
        <dbReference type="ChEBI" id="CHEBI:29105"/>
        <label>2</label>
    </ligand>
</feature>
<dbReference type="GO" id="GO:0019877">
    <property type="term" value="P:diaminopimelate biosynthetic process"/>
    <property type="evidence" value="ECO:0007669"/>
    <property type="project" value="UniProtKB-UniRule"/>
</dbReference>
<dbReference type="RefSeq" id="WP_136129856.1">
    <property type="nucleotide sequence ID" value="NZ_PDKU01000001.1"/>
</dbReference>
<keyword evidence="7 16" id="KW-0028">Amino-acid biosynthesis</keyword>
<dbReference type="CDD" id="cd03891">
    <property type="entry name" value="M20_DapE_proteobac"/>
    <property type="match status" value="1"/>
</dbReference>
<evidence type="ECO:0000256" key="10">
    <source>
        <dbReference type="ARBA" id="ARBA00022833"/>
    </source>
</evidence>
<name>A0A2P5SWK2_9GAMM</name>
<organism evidence="18 19">
    <name type="scientific">Candidatus Pantoea edessiphila</name>
    <dbReference type="NCBI Taxonomy" id="2044610"/>
    <lineage>
        <taxon>Bacteria</taxon>
        <taxon>Pseudomonadati</taxon>
        <taxon>Pseudomonadota</taxon>
        <taxon>Gammaproteobacteria</taxon>
        <taxon>Enterobacterales</taxon>
        <taxon>Erwiniaceae</taxon>
        <taxon>Pantoea</taxon>
    </lineage>
</organism>
<comment type="similarity">
    <text evidence="3 16">Belongs to the peptidase M20A family. DapE subfamily.</text>
</comment>
<evidence type="ECO:0000259" key="17">
    <source>
        <dbReference type="Pfam" id="PF07687"/>
    </source>
</evidence>
<keyword evidence="12 16" id="KW-0457">Lysine biosynthesis</keyword>
<dbReference type="InterPro" id="IPR050072">
    <property type="entry name" value="Peptidase_M20A"/>
</dbReference>
<dbReference type="OrthoDB" id="9809784at2"/>
<feature type="binding site" evidence="16">
    <location>
        <position position="66"/>
    </location>
    <ligand>
        <name>Zn(2+)</name>
        <dbReference type="ChEBI" id="CHEBI:29105"/>
        <label>1</label>
    </ligand>
</feature>
<evidence type="ECO:0000256" key="8">
    <source>
        <dbReference type="ARBA" id="ARBA00022723"/>
    </source>
</evidence>
<evidence type="ECO:0000256" key="5">
    <source>
        <dbReference type="ARBA" id="ARBA00011921"/>
    </source>
</evidence>
<dbReference type="SUPFAM" id="SSF53187">
    <property type="entry name" value="Zn-dependent exopeptidases"/>
    <property type="match status" value="1"/>
</dbReference>
<dbReference type="FunFam" id="3.40.630.10:FF:000005">
    <property type="entry name" value="Succinyl-diaminopimelate desuccinylase"/>
    <property type="match status" value="1"/>
</dbReference>
<evidence type="ECO:0000256" key="11">
    <source>
        <dbReference type="ARBA" id="ARBA00022915"/>
    </source>
</evidence>
<dbReference type="InterPro" id="IPR005941">
    <property type="entry name" value="DapE_proteobac"/>
</dbReference>
<evidence type="ECO:0000256" key="16">
    <source>
        <dbReference type="HAMAP-Rule" id="MF_01690"/>
    </source>
</evidence>
<dbReference type="Pfam" id="PF01546">
    <property type="entry name" value="Peptidase_M20"/>
    <property type="match status" value="1"/>
</dbReference>
<proteinExistence type="inferred from homology"/>
<evidence type="ECO:0000256" key="12">
    <source>
        <dbReference type="ARBA" id="ARBA00023154"/>
    </source>
</evidence>
<evidence type="ECO:0000256" key="13">
    <source>
        <dbReference type="ARBA" id="ARBA00023285"/>
    </source>
</evidence>
<feature type="active site" evidence="16">
    <location>
        <position position="68"/>
    </location>
</feature>
<feature type="binding site" evidence="16">
    <location>
        <position position="99"/>
    </location>
    <ligand>
        <name>Zn(2+)</name>
        <dbReference type="ChEBI" id="CHEBI:29105"/>
        <label>1</label>
    </ligand>
</feature>
<feature type="binding site" evidence="16">
    <location>
        <position position="134"/>
    </location>
    <ligand>
        <name>Zn(2+)</name>
        <dbReference type="ChEBI" id="CHEBI:29105"/>
        <label>2</label>
    </ligand>
</feature>
<keyword evidence="9 16" id="KW-0378">Hydrolase</keyword>
<evidence type="ECO:0000256" key="2">
    <source>
        <dbReference type="ARBA" id="ARBA00005130"/>
    </source>
</evidence>
<feature type="domain" description="Peptidase M20 dimerisation" evidence="17">
    <location>
        <begin position="175"/>
        <end position="279"/>
    </location>
</feature>
<evidence type="ECO:0000256" key="9">
    <source>
        <dbReference type="ARBA" id="ARBA00022801"/>
    </source>
</evidence>
<dbReference type="InterPro" id="IPR001261">
    <property type="entry name" value="ArgE/DapE_CS"/>
</dbReference>
<dbReference type="InterPro" id="IPR011650">
    <property type="entry name" value="Peptidase_M20_dimer"/>
</dbReference>
<dbReference type="GO" id="GO:0008777">
    <property type="term" value="F:acetylornithine deacetylase activity"/>
    <property type="evidence" value="ECO:0007669"/>
    <property type="project" value="TreeGrafter"/>
</dbReference>
<keyword evidence="10 16" id="KW-0862">Zinc</keyword>
<comment type="cofactor">
    <cofactor evidence="16">
        <name>Zn(2+)</name>
        <dbReference type="ChEBI" id="CHEBI:29105"/>
    </cofactor>
    <cofactor evidence="16">
        <name>Co(2+)</name>
        <dbReference type="ChEBI" id="CHEBI:48828"/>
    </cofactor>
    <text evidence="16">Binds 2 Zn(2+) or Co(2+) ions per subunit.</text>
</comment>
<feature type="binding site" evidence="16">
    <location>
        <position position="99"/>
    </location>
    <ligand>
        <name>Zn(2+)</name>
        <dbReference type="ChEBI" id="CHEBI:29105"/>
        <label>2</label>
    </ligand>
</feature>
<feature type="binding site" evidence="16">
    <location>
        <position position="162"/>
    </location>
    <ligand>
        <name>Zn(2+)</name>
        <dbReference type="ChEBI" id="CHEBI:29105"/>
        <label>1</label>
    </ligand>
</feature>
<reference evidence="18 19" key="1">
    <citation type="journal article" date="2018" name="Genome Biol. Evol.">
        <title>Cladogenesis and Genomic Streamlining in Extracellular Endosymbionts of Tropical Stink Bugs.</title>
        <authorList>
            <person name="Otero-Bravo A."/>
            <person name="Goffredi S."/>
            <person name="Sabree Z.L."/>
        </authorList>
    </citation>
    <scope>NUCLEOTIDE SEQUENCE [LARGE SCALE GENOMIC DNA]</scope>
    <source>
        <strain evidence="18 19">SoEL</strain>
    </source>
</reference>
<dbReference type="GO" id="GO:0050897">
    <property type="term" value="F:cobalt ion binding"/>
    <property type="evidence" value="ECO:0007669"/>
    <property type="project" value="UniProtKB-UniRule"/>
</dbReference>
<keyword evidence="8 16" id="KW-0479">Metal-binding</keyword>